<dbReference type="Gene3D" id="2.60.210.10">
    <property type="entry name" value="Apoptosis, Tumor Necrosis Factor Receptor Associated Protein 2, Chain A"/>
    <property type="match status" value="1"/>
</dbReference>
<dbReference type="Gene3D" id="1.25.40.420">
    <property type="match status" value="1"/>
</dbReference>
<evidence type="ECO:0000256" key="2">
    <source>
        <dbReference type="ARBA" id="ARBA00010846"/>
    </source>
</evidence>
<keyword evidence="5" id="KW-1185">Reference proteome</keyword>
<accession>A0ABC9C123</accession>
<dbReference type="SMART" id="SM00225">
    <property type="entry name" value="BTB"/>
    <property type="match status" value="1"/>
</dbReference>
<dbReference type="PANTHER" id="PTHR26379">
    <property type="entry name" value="BTB/POZ AND MATH DOMAIN-CONTAINING PROTEIN 1"/>
    <property type="match status" value="1"/>
</dbReference>
<dbReference type="AlphaFoldDB" id="A0ABC9C123"/>
<dbReference type="Pfam" id="PF22486">
    <property type="entry name" value="MATH_2"/>
    <property type="match status" value="1"/>
</dbReference>
<dbReference type="InterPro" id="IPR000210">
    <property type="entry name" value="BTB/POZ_dom"/>
</dbReference>
<evidence type="ECO:0000313" key="5">
    <source>
        <dbReference type="Proteomes" id="UP001497457"/>
    </source>
</evidence>
<dbReference type="PANTHER" id="PTHR26379:SF474">
    <property type="entry name" value="OS08G0228200 PROTEIN"/>
    <property type="match status" value="1"/>
</dbReference>
<dbReference type="InterPro" id="IPR002083">
    <property type="entry name" value="MATH/TRAF_dom"/>
</dbReference>
<evidence type="ECO:0000313" key="4">
    <source>
        <dbReference type="EMBL" id="CAL5011142.1"/>
    </source>
</evidence>
<dbReference type="SUPFAM" id="SSF49599">
    <property type="entry name" value="TRAF domain-like"/>
    <property type="match status" value="1"/>
</dbReference>
<proteinExistence type="inferred from homology"/>
<dbReference type="InterPro" id="IPR045005">
    <property type="entry name" value="BPM1-6"/>
</dbReference>
<dbReference type="CDD" id="cd00121">
    <property type="entry name" value="MATH"/>
    <property type="match status" value="1"/>
</dbReference>
<dbReference type="InterPro" id="IPR056423">
    <property type="entry name" value="BACK_BPM_SPOP"/>
</dbReference>
<dbReference type="Gene3D" id="3.30.710.10">
    <property type="entry name" value="Potassium Channel Kv1.1, Chain A"/>
    <property type="match status" value="1"/>
</dbReference>
<protein>
    <recommendedName>
        <fullName evidence="3">BTB domain-containing protein</fullName>
    </recommendedName>
</protein>
<dbReference type="InterPro" id="IPR011333">
    <property type="entry name" value="SKP1/BTB/POZ_sf"/>
</dbReference>
<organism evidence="4 5">
    <name type="scientific">Urochloa decumbens</name>
    <dbReference type="NCBI Taxonomy" id="240449"/>
    <lineage>
        <taxon>Eukaryota</taxon>
        <taxon>Viridiplantae</taxon>
        <taxon>Streptophyta</taxon>
        <taxon>Embryophyta</taxon>
        <taxon>Tracheophyta</taxon>
        <taxon>Spermatophyta</taxon>
        <taxon>Magnoliopsida</taxon>
        <taxon>Liliopsida</taxon>
        <taxon>Poales</taxon>
        <taxon>Poaceae</taxon>
        <taxon>PACMAD clade</taxon>
        <taxon>Panicoideae</taxon>
        <taxon>Panicodae</taxon>
        <taxon>Paniceae</taxon>
        <taxon>Melinidinae</taxon>
        <taxon>Urochloa</taxon>
    </lineage>
</organism>
<dbReference type="SUPFAM" id="SSF54695">
    <property type="entry name" value="POZ domain"/>
    <property type="match status" value="1"/>
</dbReference>
<evidence type="ECO:0000256" key="1">
    <source>
        <dbReference type="ARBA" id="ARBA00004906"/>
    </source>
</evidence>
<dbReference type="PROSITE" id="PS50097">
    <property type="entry name" value="BTB"/>
    <property type="match status" value="1"/>
</dbReference>
<feature type="domain" description="BTB" evidence="3">
    <location>
        <begin position="137"/>
        <end position="204"/>
    </location>
</feature>
<reference evidence="4" key="1">
    <citation type="submission" date="2024-10" db="EMBL/GenBank/DDBJ databases">
        <authorList>
            <person name="Ryan C."/>
        </authorList>
    </citation>
    <scope>NUCLEOTIDE SEQUENCE [LARGE SCALE GENOMIC DNA]</scope>
</reference>
<name>A0ABC9C123_9POAL</name>
<dbReference type="EMBL" id="OZ075138">
    <property type="protein sequence ID" value="CAL5011142.1"/>
    <property type="molecule type" value="Genomic_DNA"/>
</dbReference>
<gene>
    <name evidence="4" type="ORF">URODEC1_LOCUS70317</name>
</gene>
<dbReference type="Pfam" id="PF00651">
    <property type="entry name" value="BTB"/>
    <property type="match status" value="1"/>
</dbReference>
<comment type="similarity">
    <text evidence="2">Belongs to the Tdpoz family.</text>
</comment>
<comment type="pathway">
    <text evidence="1">Protein modification; protein ubiquitination.</text>
</comment>
<dbReference type="Pfam" id="PF24570">
    <property type="entry name" value="BACK_BPM_SPOP"/>
    <property type="match status" value="1"/>
</dbReference>
<sequence length="309" mass="33909">MPKTASRCGVEASRGAHVFEVGDYSLHKGLGVGRFVRSATFDAGGYEWSVLFYPDGSTENAEDCVAAGLELMTADAGVRSQLEASQYLRDDRLSIQCVVTVIKETRVSEARTVSEIGVPPSDLAEHLGRLLEEGEGADVTFDVQAESIPAHRTVLASRSMVFKAELCGQMKERSEDRIAVDDMQPAVFRALLRFIYTDSLPAMDDLNKDDSLEMTRHLLVAADRYAMDRLKLVCAQILSKSLDVENVTTTLGLADRHNCSVLKDACTEFIISSNKMDDVAKTQGFACLKRSCPSVLVEVLEKAGKFRKI</sequence>
<dbReference type="InterPro" id="IPR008974">
    <property type="entry name" value="TRAF-like"/>
</dbReference>
<dbReference type="Proteomes" id="UP001497457">
    <property type="component" value="Chromosome 28b"/>
</dbReference>
<evidence type="ECO:0000259" key="3">
    <source>
        <dbReference type="PROSITE" id="PS50097"/>
    </source>
</evidence>